<keyword evidence="3" id="KW-0804">Transcription</keyword>
<dbReference type="InterPro" id="IPR000551">
    <property type="entry name" value="MerR-type_HTH_dom"/>
</dbReference>
<name>A0A2T1K5M9_9GAMM</name>
<dbReference type="PANTHER" id="PTHR30204">
    <property type="entry name" value="REDOX-CYCLING DRUG-SENSING TRANSCRIPTIONAL ACTIVATOR SOXR"/>
    <property type="match status" value="1"/>
</dbReference>
<dbReference type="Pfam" id="PF09278">
    <property type="entry name" value="MerR-DNA-bind"/>
    <property type="match status" value="1"/>
</dbReference>
<dbReference type="GO" id="GO:0003700">
    <property type="term" value="F:DNA-binding transcription factor activity"/>
    <property type="evidence" value="ECO:0007669"/>
    <property type="project" value="InterPro"/>
</dbReference>
<dbReference type="AlphaFoldDB" id="A0A2T1K5M9"/>
<feature type="domain" description="HTH merR-type" evidence="4">
    <location>
        <begin position="9"/>
        <end position="76"/>
    </location>
</feature>
<reference evidence="5 6" key="1">
    <citation type="submission" date="2018-03" db="EMBL/GenBank/DDBJ databases">
        <title>Marinobacter brunus sp. nov., a marine bacterium of Gamma-proteobacteria isolated from the surface seawater of the South China Sea.</title>
        <authorList>
            <person name="Cheng H."/>
            <person name="Wu Y.-H."/>
            <person name="Xamxidin M."/>
            <person name="Xu X.-W."/>
        </authorList>
    </citation>
    <scope>NUCLEOTIDE SEQUENCE [LARGE SCALE GENOMIC DNA]</scope>
    <source>
        <strain evidence="5 6">NH169-3</strain>
    </source>
</reference>
<accession>A0A2T1K5M9</accession>
<dbReference type="InterPro" id="IPR047057">
    <property type="entry name" value="MerR_fam"/>
</dbReference>
<evidence type="ECO:0000313" key="6">
    <source>
        <dbReference type="Proteomes" id="UP000239866"/>
    </source>
</evidence>
<sequence>MAMSEKRNTVGRLADDTGVKPVTIRYYEKIGLLPKATRSESGYRLYSEEDHSRLLFIRRSRGLGFSLDDIRELLSLADRQQESCAGVDAKVEQQLVQVRSRLKDLHAMEHELERLSACCDGGVIMDCRIIETLSGSA</sequence>
<gene>
    <name evidence="5" type="ORF">C7H09_16980</name>
</gene>
<evidence type="ECO:0000256" key="1">
    <source>
        <dbReference type="ARBA" id="ARBA00023015"/>
    </source>
</evidence>
<dbReference type="OrthoDB" id="9808480at2"/>
<dbReference type="InterPro" id="IPR009061">
    <property type="entry name" value="DNA-bd_dom_put_sf"/>
</dbReference>
<keyword evidence="6" id="KW-1185">Reference proteome</keyword>
<proteinExistence type="predicted"/>
<protein>
    <submittedName>
        <fullName evidence="5">MerR family DNA-binding transcriptional regulator</fullName>
    </submittedName>
</protein>
<dbReference type="Pfam" id="PF00376">
    <property type="entry name" value="MerR"/>
    <property type="match status" value="1"/>
</dbReference>
<dbReference type="SUPFAM" id="SSF46955">
    <property type="entry name" value="Putative DNA-binding domain"/>
    <property type="match status" value="1"/>
</dbReference>
<evidence type="ECO:0000256" key="3">
    <source>
        <dbReference type="ARBA" id="ARBA00023163"/>
    </source>
</evidence>
<dbReference type="PROSITE" id="PS00552">
    <property type="entry name" value="HTH_MERR_1"/>
    <property type="match status" value="1"/>
</dbReference>
<dbReference type="GO" id="GO:0003677">
    <property type="term" value="F:DNA binding"/>
    <property type="evidence" value="ECO:0007669"/>
    <property type="project" value="UniProtKB-KW"/>
</dbReference>
<dbReference type="Gene3D" id="1.10.1660.10">
    <property type="match status" value="1"/>
</dbReference>
<dbReference type="PRINTS" id="PR00040">
    <property type="entry name" value="HTHMERR"/>
</dbReference>
<dbReference type="EMBL" id="PXNP01000105">
    <property type="protein sequence ID" value="PSF05053.1"/>
    <property type="molecule type" value="Genomic_DNA"/>
</dbReference>
<evidence type="ECO:0000259" key="4">
    <source>
        <dbReference type="PROSITE" id="PS50937"/>
    </source>
</evidence>
<dbReference type="PROSITE" id="PS50937">
    <property type="entry name" value="HTH_MERR_2"/>
    <property type="match status" value="1"/>
</dbReference>
<dbReference type="Proteomes" id="UP000239866">
    <property type="component" value="Unassembled WGS sequence"/>
</dbReference>
<dbReference type="SMART" id="SM00422">
    <property type="entry name" value="HTH_MERR"/>
    <property type="match status" value="1"/>
</dbReference>
<keyword evidence="1" id="KW-0805">Transcription regulation</keyword>
<dbReference type="InterPro" id="IPR015358">
    <property type="entry name" value="Tscrpt_reg_MerR_DNA-bd"/>
</dbReference>
<organism evidence="5 6">
    <name type="scientific">Marinobacter fuscus</name>
    <dbReference type="NCBI Taxonomy" id="2109942"/>
    <lineage>
        <taxon>Bacteria</taxon>
        <taxon>Pseudomonadati</taxon>
        <taxon>Pseudomonadota</taxon>
        <taxon>Gammaproteobacteria</taxon>
        <taxon>Pseudomonadales</taxon>
        <taxon>Marinobacteraceae</taxon>
        <taxon>Marinobacter</taxon>
    </lineage>
</organism>
<dbReference type="PANTHER" id="PTHR30204:SF94">
    <property type="entry name" value="HEAVY METAL-DEPENDENT TRANSCRIPTIONAL REGULATOR HI_0293-RELATED"/>
    <property type="match status" value="1"/>
</dbReference>
<evidence type="ECO:0000256" key="2">
    <source>
        <dbReference type="ARBA" id="ARBA00023125"/>
    </source>
</evidence>
<keyword evidence="2 5" id="KW-0238">DNA-binding</keyword>
<dbReference type="CDD" id="cd04785">
    <property type="entry name" value="HTH_CadR-PbrR-like"/>
    <property type="match status" value="1"/>
</dbReference>
<comment type="caution">
    <text evidence="5">The sequence shown here is derived from an EMBL/GenBank/DDBJ whole genome shotgun (WGS) entry which is preliminary data.</text>
</comment>
<evidence type="ECO:0000313" key="5">
    <source>
        <dbReference type="EMBL" id="PSF05053.1"/>
    </source>
</evidence>